<evidence type="ECO:0000256" key="2">
    <source>
        <dbReference type="ARBA" id="ARBA00001604"/>
    </source>
</evidence>
<evidence type="ECO:0000256" key="16">
    <source>
        <dbReference type="ARBA" id="ARBA00023136"/>
    </source>
</evidence>
<evidence type="ECO:0000256" key="6">
    <source>
        <dbReference type="ARBA" id="ARBA00013278"/>
    </source>
</evidence>
<evidence type="ECO:0000256" key="17">
    <source>
        <dbReference type="ARBA" id="ARBA00023237"/>
    </source>
</evidence>
<dbReference type="InterPro" id="IPR036541">
    <property type="entry name" value="PLipase_A1_sf"/>
</dbReference>
<sequence length="316" mass="35875">MRWAASQICTMLGALRPAIFTRRASVSMSALMLRPARLGLCCGLLLICTPLAHASSAEHRTRDNSDVPPTVREQLANNEEPALTVHEPMYFLVGGHSGDDLTARIQLSFKYRLFDPEMVDGNGFAWLTNVHFAYTQESLWDLSEDSYPFRDTVHRPSIFWERARITDKNQANILRVGLEHESNGEDEEASRSIDTLFIQPGFATDVFERELILAPKFYAYLVTGSHNRDVDRYRGYGDFVVRYGNDDSWVAQVAYRYGIGGNHTGQLDVSIPIRPRIFGRTGAYIYFQVFEGYGETLLDYNRRTPLTARVGFAIVR</sequence>
<keyword evidence="14 20" id="KW-0442">Lipid degradation</keyword>
<dbReference type="SUPFAM" id="SSF56931">
    <property type="entry name" value="Outer membrane phospholipase A (OMPLA)"/>
    <property type="match status" value="1"/>
</dbReference>
<dbReference type="Pfam" id="PF02253">
    <property type="entry name" value="PLA1"/>
    <property type="match status" value="1"/>
</dbReference>
<dbReference type="GO" id="GO:0008970">
    <property type="term" value="F:phospholipase A1 activity"/>
    <property type="evidence" value="ECO:0007669"/>
    <property type="project" value="UniProtKB-EC"/>
</dbReference>
<keyword evidence="13 19" id="KW-0106">Calcium</keyword>
<dbReference type="OrthoDB" id="188433at2"/>
<comment type="function">
    <text evidence="20">Hydrolysis of phosphatidylcholine with phospholipase A2 (EC 3.1.1.4) and phospholipase A1 (EC 3.1.1.32) activities.</text>
</comment>
<evidence type="ECO:0000256" key="3">
    <source>
        <dbReference type="ARBA" id="ARBA00010525"/>
    </source>
</evidence>
<evidence type="ECO:0000256" key="14">
    <source>
        <dbReference type="ARBA" id="ARBA00022963"/>
    </source>
</evidence>
<dbReference type="GO" id="GO:0016042">
    <property type="term" value="P:lipid catabolic process"/>
    <property type="evidence" value="ECO:0007669"/>
    <property type="project" value="UniProtKB-KW"/>
</dbReference>
<evidence type="ECO:0000256" key="13">
    <source>
        <dbReference type="ARBA" id="ARBA00022837"/>
    </source>
</evidence>
<dbReference type="Gene3D" id="2.40.230.10">
    <property type="entry name" value="Phospholipase A1"/>
    <property type="match status" value="1"/>
</dbReference>
<evidence type="ECO:0000313" key="21">
    <source>
        <dbReference type="EMBL" id="RFA36876.1"/>
    </source>
</evidence>
<feature type="binding site" description="in dimeric form" evidence="19">
    <location>
        <position position="190"/>
    </location>
    <ligand>
        <name>Ca(2+)</name>
        <dbReference type="ChEBI" id="CHEBI:29108"/>
        <label>1</label>
    </ligand>
</feature>
<keyword evidence="17 20" id="KW-0998">Cell outer membrane</keyword>
<keyword evidence="10 19" id="KW-0479">Metal-binding</keyword>
<keyword evidence="15 20" id="KW-0443">Lipid metabolism</keyword>
<evidence type="ECO:0000256" key="5">
    <source>
        <dbReference type="ARBA" id="ARBA00013179"/>
    </source>
</evidence>
<dbReference type="InterPro" id="IPR003187">
    <property type="entry name" value="PLipase_A1"/>
</dbReference>
<dbReference type="EC" id="3.1.1.32" evidence="5 20"/>
<feature type="active site" description="Proton acceptor" evidence="18">
    <location>
        <position position="180"/>
    </location>
</feature>
<comment type="catalytic activity">
    <reaction evidence="1 20">
        <text>a 1,2-diacyl-sn-glycero-3-phosphocholine + H2O = a 2-acyl-sn-glycero-3-phosphocholine + a fatty acid + H(+)</text>
        <dbReference type="Rhea" id="RHEA:18689"/>
        <dbReference type="ChEBI" id="CHEBI:15377"/>
        <dbReference type="ChEBI" id="CHEBI:15378"/>
        <dbReference type="ChEBI" id="CHEBI:28868"/>
        <dbReference type="ChEBI" id="CHEBI:57643"/>
        <dbReference type="ChEBI" id="CHEBI:57875"/>
        <dbReference type="EC" id="3.1.1.32"/>
    </reaction>
</comment>
<keyword evidence="11" id="KW-0732">Signal</keyword>
<evidence type="ECO:0000313" key="22">
    <source>
        <dbReference type="Proteomes" id="UP000256763"/>
    </source>
</evidence>
<keyword evidence="22" id="KW-1185">Reference proteome</keyword>
<evidence type="ECO:0000256" key="10">
    <source>
        <dbReference type="ARBA" id="ARBA00022723"/>
    </source>
</evidence>
<feature type="active site" description="Nucleophile" evidence="18">
    <location>
        <position position="182"/>
    </location>
</feature>
<evidence type="ECO:0000256" key="11">
    <source>
        <dbReference type="ARBA" id="ARBA00022729"/>
    </source>
</evidence>
<evidence type="ECO:0000256" key="15">
    <source>
        <dbReference type="ARBA" id="ARBA00023098"/>
    </source>
</evidence>
<comment type="caution">
    <text evidence="21">The sequence shown here is derived from an EMBL/GenBank/DDBJ whole genome shotgun (WGS) entry which is preliminary data.</text>
</comment>
<comment type="similarity">
    <text evidence="3 20">Belongs to the phospholipase A1 family.</text>
</comment>
<evidence type="ECO:0000256" key="12">
    <source>
        <dbReference type="ARBA" id="ARBA00022801"/>
    </source>
</evidence>
<dbReference type="PRINTS" id="PR01486">
    <property type="entry name" value="PHPHLIPASEA1"/>
</dbReference>
<dbReference type="GO" id="GO:0046872">
    <property type="term" value="F:metal ion binding"/>
    <property type="evidence" value="ECO:0007669"/>
    <property type="project" value="UniProtKB-KW"/>
</dbReference>
<protein>
    <recommendedName>
        <fullName evidence="7 20">Phospholipase A1</fullName>
        <ecNumber evidence="5 20">3.1.1.32</ecNumber>
        <ecNumber evidence="6 20">3.1.1.4</ecNumber>
    </recommendedName>
    <alternativeName>
        <fullName evidence="20">Phosphatidylcholine 1-acylhydrolase</fullName>
    </alternativeName>
</protein>
<dbReference type="Proteomes" id="UP000256763">
    <property type="component" value="Unassembled WGS sequence"/>
</dbReference>
<organism evidence="21 22">
    <name type="scientific">Alkalilimnicola ehrlichii</name>
    <dbReference type="NCBI Taxonomy" id="351052"/>
    <lineage>
        <taxon>Bacteria</taxon>
        <taxon>Pseudomonadati</taxon>
        <taxon>Pseudomonadota</taxon>
        <taxon>Gammaproteobacteria</taxon>
        <taxon>Chromatiales</taxon>
        <taxon>Ectothiorhodospiraceae</taxon>
        <taxon>Alkalilimnicola</taxon>
    </lineage>
</organism>
<dbReference type="EMBL" id="NFZW01000008">
    <property type="protein sequence ID" value="RFA36876.1"/>
    <property type="molecule type" value="Genomic_DNA"/>
</dbReference>
<dbReference type="PANTHER" id="PTHR40457:SF1">
    <property type="entry name" value="PHOSPHOLIPASE A1"/>
    <property type="match status" value="1"/>
</dbReference>
<accession>A0A3E0WXX8</accession>
<evidence type="ECO:0000256" key="18">
    <source>
        <dbReference type="PIRSR" id="PIRSR603187-1"/>
    </source>
</evidence>
<proteinExistence type="inferred from homology"/>
<evidence type="ECO:0000256" key="8">
    <source>
        <dbReference type="ARBA" id="ARBA00022452"/>
    </source>
</evidence>
<comment type="catalytic activity">
    <reaction evidence="2 20">
        <text>a 1,2-diacyl-sn-glycero-3-phosphocholine + H2O = a 1-acyl-sn-glycero-3-phosphocholine + a fatty acid + H(+)</text>
        <dbReference type="Rhea" id="RHEA:15801"/>
        <dbReference type="ChEBI" id="CHEBI:15377"/>
        <dbReference type="ChEBI" id="CHEBI:15378"/>
        <dbReference type="ChEBI" id="CHEBI:28868"/>
        <dbReference type="ChEBI" id="CHEBI:57643"/>
        <dbReference type="ChEBI" id="CHEBI:58168"/>
        <dbReference type="EC" id="3.1.1.4"/>
    </reaction>
</comment>
<gene>
    <name evidence="21" type="ORF">CAL65_10195</name>
</gene>
<comment type="cofactor">
    <cofactor evidence="20">
        <name>Ca(2+)</name>
        <dbReference type="ChEBI" id="CHEBI:29108"/>
    </cofactor>
    <text evidence="20">Binds 1 Ca(2+) ion per monomer. In the dimeric form the Ca(2+) is bound by different amino acids with binding of each Ca(2+) shared with ligands coming from each monomer. The Ca(2+) ion may have a role in catalysis.</text>
</comment>
<name>A0A3E0WXX8_9GAMM</name>
<evidence type="ECO:0000256" key="19">
    <source>
        <dbReference type="PIRSR" id="PIRSR603187-2"/>
    </source>
</evidence>
<dbReference type="EC" id="3.1.1.4" evidence="6 20"/>
<reference evidence="22" key="1">
    <citation type="submission" date="2017-05" db="EMBL/GenBank/DDBJ databases">
        <authorList>
            <person name="Sharma S."/>
            <person name="Sidhu C."/>
            <person name="Pinnaka A.K."/>
        </authorList>
    </citation>
    <scope>NUCLEOTIDE SEQUENCE [LARGE SCALE GENOMIC DNA]</scope>
    <source>
        <strain evidence="22">AK93</strain>
    </source>
</reference>
<keyword evidence="8" id="KW-1134">Transmembrane beta strand</keyword>
<dbReference type="AlphaFoldDB" id="A0A3E0WXX8"/>
<dbReference type="PANTHER" id="PTHR40457">
    <property type="entry name" value="PHOSPHOLIPASE A1"/>
    <property type="match status" value="1"/>
</dbReference>
<evidence type="ECO:0000256" key="1">
    <source>
        <dbReference type="ARBA" id="ARBA00000111"/>
    </source>
</evidence>
<keyword evidence="9" id="KW-0812">Transmembrane</keyword>
<evidence type="ECO:0000256" key="9">
    <source>
        <dbReference type="ARBA" id="ARBA00022692"/>
    </source>
</evidence>
<keyword evidence="16" id="KW-0472">Membrane</keyword>
<comment type="subcellular location">
    <subcellularLocation>
        <location evidence="20">Cell outer membrane</location>
        <topology evidence="20">Multi-pass membrane protein</topology>
    </subcellularLocation>
    <text evidence="20">One of the very few enzymes located there.</text>
</comment>
<comment type="subunit">
    <text evidence="4 20">Homodimer; dimerization is reversible, and the dimeric form is the active one.</text>
</comment>
<dbReference type="GO" id="GO:0009279">
    <property type="term" value="C:cell outer membrane"/>
    <property type="evidence" value="ECO:0007669"/>
    <property type="project" value="UniProtKB-SubCell"/>
</dbReference>
<keyword evidence="12 20" id="KW-0378">Hydrolase</keyword>
<dbReference type="GO" id="GO:0004623">
    <property type="term" value="F:phospholipase A2 activity"/>
    <property type="evidence" value="ECO:0007669"/>
    <property type="project" value="UniProtKB-EC"/>
</dbReference>
<evidence type="ECO:0000256" key="20">
    <source>
        <dbReference type="RuleBase" id="RU366027"/>
    </source>
</evidence>
<feature type="binding site" description="in dimeric form" evidence="19">
    <location>
        <position position="146"/>
    </location>
    <ligand>
        <name>Ca(2+)</name>
        <dbReference type="ChEBI" id="CHEBI:29108"/>
        <label>1</label>
    </ligand>
</feature>
<evidence type="ECO:0000256" key="4">
    <source>
        <dbReference type="ARBA" id="ARBA00011702"/>
    </source>
</evidence>
<evidence type="ECO:0000256" key="7">
    <source>
        <dbReference type="ARBA" id="ARBA00021726"/>
    </source>
</evidence>